<reference evidence="1 2" key="1">
    <citation type="submission" date="2022-07" db="EMBL/GenBank/DDBJ databases">
        <title>Novel species in genus cellulomonas.</title>
        <authorList>
            <person name="Ye L."/>
        </authorList>
    </citation>
    <scope>NUCLEOTIDE SEQUENCE [LARGE SCALE GENOMIC DNA]</scope>
    <source>
        <strain evidence="2">zg-Y338</strain>
    </source>
</reference>
<organism evidence="1 2">
    <name type="scientific">Cellulomonas chengniuliangii</name>
    <dbReference type="NCBI Taxonomy" id="2968084"/>
    <lineage>
        <taxon>Bacteria</taxon>
        <taxon>Bacillati</taxon>
        <taxon>Actinomycetota</taxon>
        <taxon>Actinomycetes</taxon>
        <taxon>Micrococcales</taxon>
        <taxon>Cellulomonadaceae</taxon>
        <taxon>Cellulomonas</taxon>
    </lineage>
</organism>
<accession>A0ABY5KV37</accession>
<dbReference type="RefSeq" id="WP_227569539.1">
    <property type="nucleotide sequence ID" value="NZ_CP101988.1"/>
</dbReference>
<keyword evidence="2" id="KW-1185">Reference proteome</keyword>
<evidence type="ECO:0000313" key="2">
    <source>
        <dbReference type="Proteomes" id="UP001316189"/>
    </source>
</evidence>
<dbReference type="EMBL" id="CP101988">
    <property type="protein sequence ID" value="UUI74402.1"/>
    <property type="molecule type" value="Genomic_DNA"/>
</dbReference>
<dbReference type="Proteomes" id="UP001316189">
    <property type="component" value="Chromosome"/>
</dbReference>
<proteinExistence type="predicted"/>
<protein>
    <submittedName>
        <fullName evidence="1">Uncharacterized protein</fullName>
    </submittedName>
</protein>
<name>A0ABY5KV37_9CELL</name>
<sequence length="129" mass="14527">MPYIVKPTSYGYHGTFIAPFPPAEARAWFTELKRVLPPTPRPFGQMIDAREQKIQDPDTVPIVADAQRWLQEQGMNRSAVVLSSAVLKLNLTRMSKETGVIAYERYFDGTDPSWEAKAMAWLTQGVEPG</sequence>
<gene>
    <name evidence="1" type="ORF">NP064_11390</name>
</gene>
<evidence type="ECO:0000313" key="1">
    <source>
        <dbReference type="EMBL" id="UUI74402.1"/>
    </source>
</evidence>